<name>A0A087SYP4_STEMI</name>
<dbReference type="AlphaFoldDB" id="A0A087SYP4"/>
<evidence type="ECO:0000313" key="2">
    <source>
        <dbReference type="Proteomes" id="UP000054359"/>
    </source>
</evidence>
<organism evidence="1 2">
    <name type="scientific">Stegodyphus mimosarum</name>
    <name type="common">African social velvet spider</name>
    <dbReference type="NCBI Taxonomy" id="407821"/>
    <lineage>
        <taxon>Eukaryota</taxon>
        <taxon>Metazoa</taxon>
        <taxon>Ecdysozoa</taxon>
        <taxon>Arthropoda</taxon>
        <taxon>Chelicerata</taxon>
        <taxon>Arachnida</taxon>
        <taxon>Araneae</taxon>
        <taxon>Araneomorphae</taxon>
        <taxon>Entelegynae</taxon>
        <taxon>Eresoidea</taxon>
        <taxon>Eresidae</taxon>
        <taxon>Stegodyphus</taxon>
    </lineage>
</organism>
<reference evidence="1 2" key="1">
    <citation type="submission" date="2013-11" db="EMBL/GenBank/DDBJ databases">
        <title>Genome sequencing of Stegodyphus mimosarum.</title>
        <authorList>
            <person name="Bechsgaard J."/>
        </authorList>
    </citation>
    <scope>NUCLEOTIDE SEQUENCE [LARGE SCALE GENOMIC DNA]</scope>
</reference>
<proteinExistence type="predicted"/>
<accession>A0A087SYP4</accession>
<sequence length="37" mass="4430">CCNYGLQMCFLCLPSESFVYSKNIKVIIHKYHHFYLS</sequence>
<feature type="non-terminal residue" evidence="1">
    <location>
        <position position="1"/>
    </location>
</feature>
<gene>
    <name evidence="1" type="ORF">X975_14440</name>
</gene>
<dbReference type="Proteomes" id="UP000054359">
    <property type="component" value="Unassembled WGS sequence"/>
</dbReference>
<evidence type="ECO:0000313" key="1">
    <source>
        <dbReference type="EMBL" id="KFM57983.1"/>
    </source>
</evidence>
<dbReference type="EMBL" id="KK112557">
    <property type="protein sequence ID" value="KFM57983.1"/>
    <property type="molecule type" value="Genomic_DNA"/>
</dbReference>
<protein>
    <submittedName>
        <fullName evidence="1">Uncharacterized protein</fullName>
    </submittedName>
</protein>
<feature type="non-terminal residue" evidence="1">
    <location>
        <position position="37"/>
    </location>
</feature>
<keyword evidence="2" id="KW-1185">Reference proteome</keyword>